<evidence type="ECO:0000313" key="5">
    <source>
        <dbReference type="Proteomes" id="UP001207654"/>
    </source>
</evidence>
<evidence type="ECO:0000256" key="1">
    <source>
        <dbReference type="ARBA" id="ARBA00022729"/>
    </source>
</evidence>
<gene>
    <name evidence="4" type="ORF">OV287_32675</name>
</gene>
<keyword evidence="3" id="KW-1015">Disulfide bond</keyword>
<proteinExistence type="predicted"/>
<keyword evidence="2" id="KW-0677">Repeat</keyword>
<accession>A0ABT4AC41</accession>
<dbReference type="NCBIfam" id="TIGR02232">
    <property type="entry name" value="myxo_disulf_rpt"/>
    <property type="match status" value="1"/>
</dbReference>
<organism evidence="4 5">
    <name type="scientific">Archangium lansingense</name>
    <dbReference type="NCBI Taxonomy" id="2995310"/>
    <lineage>
        <taxon>Bacteria</taxon>
        <taxon>Pseudomonadati</taxon>
        <taxon>Myxococcota</taxon>
        <taxon>Myxococcia</taxon>
        <taxon>Myxococcales</taxon>
        <taxon>Cystobacterineae</taxon>
        <taxon>Archangiaceae</taxon>
        <taxon>Archangium</taxon>
    </lineage>
</organism>
<keyword evidence="5" id="KW-1185">Reference proteome</keyword>
<evidence type="ECO:0000313" key="4">
    <source>
        <dbReference type="EMBL" id="MCY1079227.1"/>
    </source>
</evidence>
<comment type="caution">
    <text evidence="4">The sequence shown here is derived from an EMBL/GenBank/DDBJ whole genome shotgun (WGS) entry which is preliminary data.</text>
</comment>
<dbReference type="InterPro" id="IPR011936">
    <property type="entry name" value="Myxo_disulph_rpt"/>
</dbReference>
<dbReference type="RefSeq" id="WP_267537960.1">
    <property type="nucleotide sequence ID" value="NZ_JAPNKA010000001.1"/>
</dbReference>
<evidence type="ECO:0000256" key="3">
    <source>
        <dbReference type="ARBA" id="ARBA00023157"/>
    </source>
</evidence>
<keyword evidence="1" id="KW-0732">Signal</keyword>
<protein>
    <recommendedName>
        <fullName evidence="6">DUF4215 domain-containing protein</fullName>
    </recommendedName>
</protein>
<sequence length="299" mass="30104">MCTAPLTCGGRGRQNVCGCTPASCSVLGADCGPVADGCGGTLDCGTCAAPRTCGGGGTPNVCGCTPTTCAASGATCGVIPNGCGGTIDCGPCAPQCGNNRLEVGEECDEGDTVDGDGCSASCRIESSCPPILAAPTVGLPPGTAQGSVSVTQAPTRTIDWVSAAFVPVRGTTQFQLIVSNDPQLCDTLVNANQYLQTDRCPDDYCSLCRGCFGQPNGYAYLTAAFDQTAPAGSFTGRLPFADDHVNVVAWGYRMDVDGAITPASTALTGQLEICNAKYGAKGTGRFHATLCVGGLPISH</sequence>
<evidence type="ECO:0008006" key="6">
    <source>
        <dbReference type="Google" id="ProtNLM"/>
    </source>
</evidence>
<evidence type="ECO:0000256" key="2">
    <source>
        <dbReference type="ARBA" id="ARBA00022737"/>
    </source>
</evidence>
<reference evidence="4 5" key="1">
    <citation type="submission" date="2022-11" db="EMBL/GenBank/DDBJ databases">
        <title>Minimal conservation of predation-associated metabolite biosynthetic gene clusters underscores biosynthetic potential of Myxococcota including descriptions for ten novel species: Archangium lansinium sp. nov., Myxococcus landrumus sp. nov., Nannocystis bai.</title>
        <authorList>
            <person name="Ahearne A."/>
            <person name="Stevens C."/>
            <person name="Phillips K."/>
        </authorList>
    </citation>
    <scope>NUCLEOTIDE SEQUENCE [LARGE SCALE GENOMIC DNA]</scope>
    <source>
        <strain evidence="4 5">MIWBW</strain>
    </source>
</reference>
<name>A0ABT4AC41_9BACT</name>
<dbReference type="EMBL" id="JAPNKA010000001">
    <property type="protein sequence ID" value="MCY1079227.1"/>
    <property type="molecule type" value="Genomic_DNA"/>
</dbReference>
<dbReference type="Proteomes" id="UP001207654">
    <property type="component" value="Unassembled WGS sequence"/>
</dbReference>